<evidence type="ECO:0000313" key="3">
    <source>
        <dbReference type="EMBL" id="MFC5404859.1"/>
    </source>
</evidence>
<reference evidence="4" key="1">
    <citation type="journal article" date="2019" name="Int. J. Syst. Evol. Microbiol.">
        <title>The Global Catalogue of Microorganisms (GCM) 10K type strain sequencing project: providing services to taxonomists for standard genome sequencing and annotation.</title>
        <authorList>
            <consortium name="The Broad Institute Genomics Platform"/>
            <consortium name="The Broad Institute Genome Sequencing Center for Infectious Disease"/>
            <person name="Wu L."/>
            <person name="Ma J."/>
        </authorList>
    </citation>
    <scope>NUCLEOTIDE SEQUENCE [LARGE SCALE GENOMIC DNA]</scope>
    <source>
        <strain evidence="4">CGMCC 1.18575</strain>
    </source>
</reference>
<dbReference type="Proteomes" id="UP001596113">
    <property type="component" value="Unassembled WGS sequence"/>
</dbReference>
<comment type="caution">
    <text evidence="3">The sequence shown here is derived from an EMBL/GenBank/DDBJ whole genome shotgun (WGS) entry which is preliminary data.</text>
</comment>
<dbReference type="InterPro" id="IPR037185">
    <property type="entry name" value="EmrE-like"/>
</dbReference>
<dbReference type="Gene3D" id="1.10.3730.20">
    <property type="match status" value="1"/>
</dbReference>
<dbReference type="RefSeq" id="WP_378135525.1">
    <property type="nucleotide sequence ID" value="NZ_JBHSMI010000028.1"/>
</dbReference>
<keyword evidence="4" id="KW-1185">Reference proteome</keyword>
<keyword evidence="2" id="KW-0812">Transmembrane</keyword>
<gene>
    <name evidence="3" type="ORF">ACFPOF_19130</name>
</gene>
<evidence type="ECO:0000256" key="1">
    <source>
        <dbReference type="ARBA" id="ARBA00004127"/>
    </source>
</evidence>
<accession>A0ABW0HV04</accession>
<dbReference type="EMBL" id="JBHSMI010000028">
    <property type="protein sequence ID" value="MFC5404859.1"/>
    <property type="molecule type" value="Genomic_DNA"/>
</dbReference>
<name>A0ABW0HV04_9BACL</name>
<keyword evidence="2" id="KW-1133">Transmembrane helix</keyword>
<evidence type="ECO:0000313" key="4">
    <source>
        <dbReference type="Proteomes" id="UP001596113"/>
    </source>
</evidence>
<protein>
    <submittedName>
        <fullName evidence="3">Uncharacterized protein</fullName>
    </submittedName>
</protein>
<feature type="transmembrane region" description="Helical" evidence="2">
    <location>
        <begin position="6"/>
        <end position="30"/>
    </location>
</feature>
<dbReference type="SUPFAM" id="SSF103481">
    <property type="entry name" value="Multidrug resistance efflux transporter EmrE"/>
    <property type="match status" value="1"/>
</dbReference>
<evidence type="ECO:0000256" key="2">
    <source>
        <dbReference type="SAM" id="Phobius"/>
    </source>
</evidence>
<proteinExistence type="predicted"/>
<organism evidence="3 4">
    <name type="scientific">Cohnella soli</name>
    <dbReference type="NCBI Taxonomy" id="425005"/>
    <lineage>
        <taxon>Bacteria</taxon>
        <taxon>Bacillati</taxon>
        <taxon>Bacillota</taxon>
        <taxon>Bacilli</taxon>
        <taxon>Bacillales</taxon>
        <taxon>Paenibacillaceae</taxon>
        <taxon>Cohnella</taxon>
    </lineage>
</organism>
<keyword evidence="2" id="KW-0472">Membrane</keyword>
<sequence>MEREALLIVLASMFLHGLYVVLLAAVYASGDLSQVYYIMRGVGPLLVPKLGVTVLQEKLTLAIC</sequence>
<comment type="subcellular location">
    <subcellularLocation>
        <location evidence="1">Endomembrane system</location>
        <topology evidence="1">Multi-pass membrane protein</topology>
    </subcellularLocation>
</comment>